<proteinExistence type="predicted"/>
<keyword evidence="2" id="KW-1185">Reference proteome</keyword>
<comment type="caution">
    <text evidence="1">The sequence shown here is derived from an EMBL/GenBank/DDBJ whole genome shotgun (WGS) entry which is preliminary data.</text>
</comment>
<evidence type="ECO:0000313" key="1">
    <source>
        <dbReference type="EMBL" id="MEQ2167263.1"/>
    </source>
</evidence>
<protein>
    <submittedName>
        <fullName evidence="1">Uncharacterized protein</fullName>
    </submittedName>
</protein>
<reference evidence="1 2" key="1">
    <citation type="submission" date="2021-06" db="EMBL/GenBank/DDBJ databases">
        <authorList>
            <person name="Palmer J.M."/>
        </authorList>
    </citation>
    <scope>NUCLEOTIDE SEQUENCE [LARGE SCALE GENOMIC DNA]</scope>
    <source>
        <strain evidence="1 2">GA_2019</strain>
        <tissue evidence="1">Muscle</tissue>
    </source>
</reference>
<dbReference type="Proteomes" id="UP001476798">
    <property type="component" value="Unassembled WGS sequence"/>
</dbReference>
<evidence type="ECO:0000313" key="2">
    <source>
        <dbReference type="Proteomes" id="UP001476798"/>
    </source>
</evidence>
<accession>A0ABV0N9P4</accession>
<organism evidence="1 2">
    <name type="scientific">Goodea atripinnis</name>
    <dbReference type="NCBI Taxonomy" id="208336"/>
    <lineage>
        <taxon>Eukaryota</taxon>
        <taxon>Metazoa</taxon>
        <taxon>Chordata</taxon>
        <taxon>Craniata</taxon>
        <taxon>Vertebrata</taxon>
        <taxon>Euteleostomi</taxon>
        <taxon>Actinopterygii</taxon>
        <taxon>Neopterygii</taxon>
        <taxon>Teleostei</taxon>
        <taxon>Neoteleostei</taxon>
        <taxon>Acanthomorphata</taxon>
        <taxon>Ovalentaria</taxon>
        <taxon>Atherinomorphae</taxon>
        <taxon>Cyprinodontiformes</taxon>
        <taxon>Goodeidae</taxon>
        <taxon>Goodea</taxon>
    </lineage>
</organism>
<gene>
    <name evidence="1" type="ORF">GOODEAATRI_002286</name>
</gene>
<name>A0ABV0N9P4_9TELE</name>
<sequence length="117" mass="13963">MDGRIIRLFCTFLGCMEGLDGANYFLKNIQTAYLNQLNYFLECSLYMHASFTKTIKKTETWRMKKRVQLFDWPTESREGREKKKSYRNNHNICRLPSLVFQTIFKVFAGRSLQRFSP</sequence>
<dbReference type="EMBL" id="JAHRIO010030065">
    <property type="protein sequence ID" value="MEQ2167263.1"/>
    <property type="molecule type" value="Genomic_DNA"/>
</dbReference>